<feature type="domain" description="4Fe-4S Mo/W bis-MGD-type" evidence="9">
    <location>
        <begin position="23"/>
        <end position="79"/>
    </location>
</feature>
<dbReference type="SUPFAM" id="SSF53706">
    <property type="entry name" value="Formate dehydrogenase/DMSO reductase, domains 1-3"/>
    <property type="match status" value="1"/>
</dbReference>
<evidence type="ECO:0000256" key="1">
    <source>
        <dbReference type="ARBA" id="ARBA00001966"/>
    </source>
</evidence>
<organism evidence="10 11">
    <name type="scientific">Myxococcus fulvus</name>
    <dbReference type="NCBI Taxonomy" id="33"/>
    <lineage>
        <taxon>Bacteria</taxon>
        <taxon>Pseudomonadati</taxon>
        <taxon>Myxococcota</taxon>
        <taxon>Myxococcia</taxon>
        <taxon>Myxococcales</taxon>
        <taxon>Cystobacterineae</taxon>
        <taxon>Myxococcaceae</taxon>
        <taxon>Myxococcus</taxon>
    </lineage>
</organism>
<evidence type="ECO:0000313" key="10">
    <source>
        <dbReference type="EMBL" id="SET88723.1"/>
    </source>
</evidence>
<evidence type="ECO:0000313" key="11">
    <source>
        <dbReference type="Proteomes" id="UP000183760"/>
    </source>
</evidence>
<keyword evidence="6" id="KW-0560">Oxidoreductase</keyword>
<dbReference type="PROSITE" id="PS51669">
    <property type="entry name" value="4FE4S_MOW_BIS_MGD"/>
    <property type="match status" value="1"/>
</dbReference>
<dbReference type="Gene3D" id="2.20.25.90">
    <property type="entry name" value="ADC-like domains"/>
    <property type="match status" value="1"/>
</dbReference>
<keyword evidence="4" id="KW-0004">4Fe-4S</keyword>
<evidence type="ECO:0000256" key="5">
    <source>
        <dbReference type="ARBA" id="ARBA00022723"/>
    </source>
</evidence>
<comment type="similarity">
    <text evidence="3">Belongs to the prokaryotic molybdopterin-containing oxidoreductase family.</text>
</comment>
<reference evidence="10 11" key="1">
    <citation type="submission" date="2016-10" db="EMBL/GenBank/DDBJ databases">
        <authorList>
            <person name="Varghese N."/>
            <person name="Submissions S."/>
        </authorList>
    </citation>
    <scope>NUCLEOTIDE SEQUENCE [LARGE SCALE GENOMIC DNA]</scope>
    <source>
        <strain evidence="10 11">DSM 16525</strain>
    </source>
</reference>
<evidence type="ECO:0000256" key="2">
    <source>
        <dbReference type="ARBA" id="ARBA00004196"/>
    </source>
</evidence>
<evidence type="ECO:0000256" key="7">
    <source>
        <dbReference type="ARBA" id="ARBA00023004"/>
    </source>
</evidence>
<dbReference type="Pfam" id="PF04879">
    <property type="entry name" value="Molybdop_Fe4S4"/>
    <property type="match status" value="1"/>
</dbReference>
<evidence type="ECO:0000256" key="4">
    <source>
        <dbReference type="ARBA" id="ARBA00022485"/>
    </source>
</evidence>
<dbReference type="SMART" id="SM00926">
    <property type="entry name" value="Molybdop_Fe4S4"/>
    <property type="match status" value="1"/>
</dbReference>
<evidence type="ECO:0000256" key="3">
    <source>
        <dbReference type="ARBA" id="ARBA00010312"/>
    </source>
</evidence>
<keyword evidence="5" id="KW-0479">Metal-binding</keyword>
<sequence>MTPTGRSAVGILDLMLRWPVLRRIASGSVCPHCAVGCGQDTYDKDERIIDIKGDSDSPMSRGHLCPEGSATFQFVTGTHAAF</sequence>
<keyword evidence="7" id="KW-0408">Iron</keyword>
<gene>
    <name evidence="10" type="ORF">SAMN05443572_103669</name>
</gene>
<evidence type="ECO:0000256" key="8">
    <source>
        <dbReference type="ARBA" id="ARBA00023014"/>
    </source>
</evidence>
<proteinExistence type="inferred from homology"/>
<comment type="caution">
    <text evidence="10">The sequence shown here is derived from an EMBL/GenBank/DDBJ whole genome shotgun (WGS) entry which is preliminary data.</text>
</comment>
<dbReference type="Proteomes" id="UP000183760">
    <property type="component" value="Unassembled WGS sequence"/>
</dbReference>
<comment type="subcellular location">
    <subcellularLocation>
        <location evidence="2">Cell envelope</location>
    </subcellularLocation>
</comment>
<dbReference type="PANTHER" id="PTHR43598:SF5">
    <property type="entry name" value="DMSO REDUCTASE CHAIN A"/>
    <property type="match status" value="1"/>
</dbReference>
<keyword evidence="8" id="KW-0411">Iron-sulfur</keyword>
<evidence type="ECO:0000259" key="9">
    <source>
        <dbReference type="PROSITE" id="PS51669"/>
    </source>
</evidence>
<protein>
    <submittedName>
        <fullName evidence="10">Molybdopterin oxidoreductase Fe4S4 domain-containing protein</fullName>
    </submittedName>
</protein>
<name>A0ABY1CC10_MYXFU</name>
<accession>A0ABY1CC10</accession>
<dbReference type="EMBL" id="FOIB01000003">
    <property type="protein sequence ID" value="SET88723.1"/>
    <property type="molecule type" value="Genomic_DNA"/>
</dbReference>
<comment type="cofactor">
    <cofactor evidence="1">
        <name>[4Fe-4S] cluster</name>
        <dbReference type="ChEBI" id="CHEBI:49883"/>
    </cofactor>
</comment>
<dbReference type="InterPro" id="IPR006963">
    <property type="entry name" value="Mopterin_OxRdtase_4Fe-4S_dom"/>
</dbReference>
<dbReference type="PANTHER" id="PTHR43598">
    <property type="entry name" value="TUNGSTEN-CONTAINING FORMYLMETHANOFURAN DEHYDROGENASE 2 SUBUNIT B"/>
    <property type="match status" value="1"/>
</dbReference>
<keyword evidence="11" id="KW-1185">Reference proteome</keyword>
<evidence type="ECO:0000256" key="6">
    <source>
        <dbReference type="ARBA" id="ARBA00023002"/>
    </source>
</evidence>